<evidence type="ECO:0000313" key="2">
    <source>
        <dbReference type="Proteomes" id="UP000193285"/>
    </source>
</evidence>
<organism evidence="1 2">
    <name type="scientific">Mycobacterium paraense</name>
    <dbReference type="NCBI Taxonomy" id="767916"/>
    <lineage>
        <taxon>Bacteria</taxon>
        <taxon>Bacillati</taxon>
        <taxon>Actinomycetota</taxon>
        <taxon>Actinomycetes</taxon>
        <taxon>Mycobacteriales</taxon>
        <taxon>Mycobacteriaceae</taxon>
        <taxon>Mycobacterium</taxon>
        <taxon>Mycobacterium simiae complex</taxon>
    </lineage>
</organism>
<dbReference type="EMBL" id="LQPN01000063">
    <property type="protein sequence ID" value="ORW41753.1"/>
    <property type="molecule type" value="Genomic_DNA"/>
</dbReference>
<gene>
    <name evidence="1" type="ORF">AWB90_20985</name>
</gene>
<dbReference type="AlphaFoldDB" id="A0A1X2A6J3"/>
<proteinExistence type="predicted"/>
<reference evidence="1 2" key="1">
    <citation type="journal article" date="2015" name="Emerg. Microbes Infect.">
        <title>Characterization of 17 strains belonging to the Mycobacterium simiae complex and description of Mycobacterium paraense sp. nov.</title>
        <authorList>
            <person name="Fusco da Costa A.R."/>
            <person name="Fedrizzi T."/>
            <person name="Lopes M.L."/>
            <person name="Pecorari M."/>
            <person name="Oliveira da Costa W.L."/>
            <person name="Giacobazzi E."/>
            <person name="da Costa Bahia J.R."/>
            <person name="De Sanctis V."/>
            <person name="Batista Lima K.V."/>
            <person name="Bertorelli R."/>
            <person name="Grottola A."/>
            <person name="Fabio A."/>
            <person name="Mariottini A."/>
            <person name="Ferretti P."/>
            <person name="Di Leva F."/>
            <person name="Fregni Serpini G."/>
            <person name="Tagliazucchi S."/>
            <person name="Rumpianesi F."/>
            <person name="Jousson O."/>
            <person name="Segata N."/>
            <person name="Tortoli E."/>
        </authorList>
    </citation>
    <scope>NUCLEOTIDE SEQUENCE [LARGE SCALE GENOMIC DNA]</scope>
    <source>
        <strain evidence="1 2">IEC33</strain>
    </source>
</reference>
<comment type="caution">
    <text evidence="1">The sequence shown here is derived from an EMBL/GenBank/DDBJ whole genome shotgun (WGS) entry which is preliminary data.</text>
</comment>
<name>A0A1X2A6J3_9MYCO</name>
<protein>
    <submittedName>
        <fullName evidence="1">Uncharacterized protein</fullName>
    </submittedName>
</protein>
<sequence length="112" mass="13108">MAEIAQHKTNSEYVILRGEAGQRALRDMREGRYRRDPIVVKRERQHARFDVPKGEFRKPRVQKYPSNRIKFVQALQSQGFAVDEILEKGAYMGLTRSEVVRYMTAKRGSNPR</sequence>
<evidence type="ECO:0000313" key="1">
    <source>
        <dbReference type="EMBL" id="ORW41753.1"/>
    </source>
</evidence>
<dbReference type="Proteomes" id="UP000193285">
    <property type="component" value="Unassembled WGS sequence"/>
</dbReference>
<accession>A0A1X2A6J3</accession>